<proteinExistence type="predicted"/>
<keyword evidence="2" id="KW-1185">Reference proteome</keyword>
<reference evidence="1" key="2">
    <citation type="submission" date="2025-09" db="UniProtKB">
        <authorList>
            <consortium name="EnsemblPlants"/>
        </authorList>
    </citation>
    <scope>IDENTIFICATION</scope>
</reference>
<accession>A0ACD5WP45</accession>
<organism evidence="1 2">
    <name type="scientific">Avena sativa</name>
    <name type="common">Oat</name>
    <dbReference type="NCBI Taxonomy" id="4498"/>
    <lineage>
        <taxon>Eukaryota</taxon>
        <taxon>Viridiplantae</taxon>
        <taxon>Streptophyta</taxon>
        <taxon>Embryophyta</taxon>
        <taxon>Tracheophyta</taxon>
        <taxon>Spermatophyta</taxon>
        <taxon>Magnoliopsida</taxon>
        <taxon>Liliopsida</taxon>
        <taxon>Poales</taxon>
        <taxon>Poaceae</taxon>
        <taxon>BOP clade</taxon>
        <taxon>Pooideae</taxon>
        <taxon>Poodae</taxon>
        <taxon>Poeae</taxon>
        <taxon>Poeae Chloroplast Group 1 (Aveneae type)</taxon>
        <taxon>Aveninae</taxon>
        <taxon>Avena</taxon>
    </lineage>
</organism>
<name>A0ACD5WP45_AVESA</name>
<evidence type="ECO:0000313" key="1">
    <source>
        <dbReference type="EnsemblPlants" id="AVESA.00010b.r2.4AG0647040.3.CDS"/>
    </source>
</evidence>
<evidence type="ECO:0000313" key="2">
    <source>
        <dbReference type="Proteomes" id="UP001732700"/>
    </source>
</evidence>
<reference evidence="1" key="1">
    <citation type="submission" date="2021-05" db="EMBL/GenBank/DDBJ databases">
        <authorList>
            <person name="Scholz U."/>
            <person name="Mascher M."/>
            <person name="Fiebig A."/>
        </authorList>
    </citation>
    <scope>NUCLEOTIDE SEQUENCE [LARGE SCALE GENOMIC DNA]</scope>
</reference>
<sequence>MYPGPQGGRGGRRARPMGWGSSFSGARVERAGVAWGMRCRSRGRGGGECEATAPAAGRRTPPEERARAYCEAMVGVGEMIASAMVKQITSRLIKIAGDEISLQWKFKGEVDKMAEKMKYLAAVMHDADNKVRRGGIHGETVGLWLLQLKSISYDIEDLLDDLDSKNNEAKLKIFFSRNNQAYQWITRPHNLEDVGKRIEELKNEGKAFNLDPEARVEQSKKNDTFAAISDGGTKTGMQGRSAEKDKLIRLLLRTEANERISIIPIVGLGGIGKTTLAQSVYADKRVNVFDIQAWVHVSDKFDLRKIVRTIIRSVDININLDTSHKQFLHNILQVTLTGKKYLIVLDDFWEEDGDNLEELKQMLQHGSNGSRIVVTTRKQSVVETMSTGDLAHQRVILPVCESDQINLGVLPTDDCWELMKIRAFGPHDDQTPLKQIGYEIASKCGGIPLVANALGKVMSGNKSVGAWQDIKLRMVDLGLRGEHQKDTLESLKLSYYYMKLEFKICFAYFVAFPKGFIIDTNRLIQQWNALGYIYSEHDGRSCIDYLLGMSFLQISGPPSASQRPMRSSASRKLSMHDLVHDLASIITGDEFVVLDADSTELRTWKKAIHCRHAELIQYKNQSNVFEHLPKKLRSLHIRDSQRWQLPPKAFSQSKYMRVLDLSCSVGQLSEGQSTSSNIRLPCSIKKMKLLRYLDATGLPVPSLSKSVCTLQNMETLIMSNCLLDILPDDICNLHKLCYLDLSGNRSLIKLPASLGKLSKLSFLNLSGCSILQDVPKSICQLTCLQHIDMSECRAIHNLPDKFGSLPNILFLNLSGCSKLTKLPDSVNLEYLEHLDLSSCHELENLPQDFGNLRSLVFLNLSDCYKVSVLPESFCQLIHLKDLDLSDCHNLSELPDCFGNLSELDSLNLTSCSKLQLLPESFCKLFKLRHLNLSYCMRLEKLPPSLDGLKLQLLDLSSVTFHDLPDSLHGITTLTQLVVTSARKKVYDQARDIRKRLNLAGMIVHTVHQIENKGCSSIVELAELACEELQVLRLYNVRYPEDAERAKLRDKTDLRLLNLRWGLQGEEDKSVLERLIPPRTLEHFFLSGYMNKDFPNWMSHISTYLPSLTYLRLSDLGTCDMLPPVGGLPNLRSLVMQNIPNLRKIVTEFYGVGGETCTKLRTIQLESMENLVEWWTTLSGEENEEFLIPNLHSLEIKDCPKLKFLPYPPRSMFWRLNDSNMVLPKEGFGKLSSSALPFEMVVKNCNFAPHKWDRLQHLPTLEIFHVDSCNGLRALPEVFRCLTSLTKLYLWAMKDLDTLPECLGNLTSLEHISMEDCPLVTSLPESMKKLTALRVLWLKECIGLEVLPEWLGELISLEEFSIVCCPNLTYLPETVRNLTALKELYIWGCPSLVERCQGEDATMISHIPEVTLYGSRRSRDTRLPKVQ</sequence>
<protein>
    <submittedName>
        <fullName evidence="1">Uncharacterized protein</fullName>
    </submittedName>
</protein>
<dbReference type="EnsemblPlants" id="AVESA.00010b.r2.4AG0647040.3">
    <property type="protein sequence ID" value="AVESA.00010b.r2.4AG0647040.3.CDS"/>
    <property type="gene ID" value="AVESA.00010b.r2.4AG0647040"/>
</dbReference>
<dbReference type="Proteomes" id="UP001732700">
    <property type="component" value="Chromosome 4A"/>
</dbReference>